<evidence type="ECO:0000313" key="10">
    <source>
        <dbReference type="Proteomes" id="UP001160390"/>
    </source>
</evidence>
<gene>
    <name evidence="9" type="ORF">CCHLO57077_00017541</name>
</gene>
<keyword evidence="3 7" id="KW-0813">Transport</keyword>
<dbReference type="GO" id="GO:0005381">
    <property type="term" value="F:iron ion transmembrane transporter activity"/>
    <property type="evidence" value="ECO:0007669"/>
    <property type="project" value="UniProtKB-UniRule"/>
</dbReference>
<dbReference type="Gene3D" id="1.20.1250.20">
    <property type="entry name" value="MFS general substrate transporter like domains"/>
    <property type="match status" value="1"/>
</dbReference>
<evidence type="ECO:0000256" key="3">
    <source>
        <dbReference type="ARBA" id="ARBA00022448"/>
    </source>
</evidence>
<keyword evidence="6 7" id="KW-0472">Membrane</keyword>
<keyword evidence="4 7" id="KW-0812">Transmembrane</keyword>
<dbReference type="PANTHER" id="PTHR11660">
    <property type="entry name" value="SOLUTE CARRIER FAMILY 40 MEMBER"/>
    <property type="match status" value="1"/>
</dbReference>
<comment type="function">
    <text evidence="7">May be involved in iron transport and iron homeostasis.</text>
</comment>
<name>A0AA35LXZ8_9HYPO</name>
<accession>A0AA35LXZ8</accession>
<feature type="compositionally biased region" description="Basic and acidic residues" evidence="8">
    <location>
        <begin position="25"/>
        <end position="47"/>
    </location>
</feature>
<proteinExistence type="inferred from homology"/>
<dbReference type="Pfam" id="PF06963">
    <property type="entry name" value="FPN1"/>
    <property type="match status" value="1"/>
</dbReference>
<evidence type="ECO:0000256" key="2">
    <source>
        <dbReference type="ARBA" id="ARBA00006279"/>
    </source>
</evidence>
<comment type="subcellular location">
    <subcellularLocation>
        <location evidence="1 7">Membrane</location>
        <topology evidence="1 7">Multi-pass membrane protein</topology>
    </subcellularLocation>
</comment>
<evidence type="ECO:0000313" key="9">
    <source>
        <dbReference type="EMBL" id="CAI6085679.1"/>
    </source>
</evidence>
<keyword evidence="5 7" id="KW-1133">Transmembrane helix</keyword>
<evidence type="ECO:0000256" key="1">
    <source>
        <dbReference type="ARBA" id="ARBA00004141"/>
    </source>
</evidence>
<dbReference type="PANTHER" id="PTHR11660:SF57">
    <property type="entry name" value="SOLUTE CARRIER FAMILY 40 MEMBER"/>
    <property type="match status" value="1"/>
</dbReference>
<sequence>MNVASIVVEYFAIAQVYRKVPALQESKKKTEQPPGSETDRPTPARENRLSHNWKHVKDLVKRTVIDFKLYFNHRAFLPSFAGALLYLTVLSFAGQMVTYLLAAEYDSTQIGIARTLSVVFEILATWVAPWLISKIGPVRAGLWMSSSQVGMLVAGTAVFWVFENRPLVSTSGLVVGTILSRLGLRGFDLCAQIIVQNEVEAEVRGAFSSVEAGWQNGFELLSYASTMIFFRPDQFKWPTLISTMAVGLTSVIYTFYVYIQIASQA</sequence>
<keyword evidence="7" id="KW-0406">Ion transport</keyword>
<organism evidence="9 10">
    <name type="scientific">Clonostachys chloroleuca</name>
    <dbReference type="NCBI Taxonomy" id="1926264"/>
    <lineage>
        <taxon>Eukaryota</taxon>
        <taxon>Fungi</taxon>
        <taxon>Dikarya</taxon>
        <taxon>Ascomycota</taxon>
        <taxon>Pezizomycotina</taxon>
        <taxon>Sordariomycetes</taxon>
        <taxon>Hypocreomycetidae</taxon>
        <taxon>Hypocreales</taxon>
        <taxon>Bionectriaceae</taxon>
        <taxon>Clonostachys</taxon>
    </lineage>
</organism>
<evidence type="ECO:0000256" key="5">
    <source>
        <dbReference type="ARBA" id="ARBA00022989"/>
    </source>
</evidence>
<evidence type="ECO:0000256" key="8">
    <source>
        <dbReference type="SAM" id="MobiDB-lite"/>
    </source>
</evidence>
<evidence type="ECO:0000256" key="7">
    <source>
        <dbReference type="RuleBase" id="RU365065"/>
    </source>
</evidence>
<dbReference type="Proteomes" id="UP001160390">
    <property type="component" value="Unassembled WGS sequence"/>
</dbReference>
<dbReference type="AlphaFoldDB" id="A0AA35LXZ8"/>
<feature type="region of interest" description="Disordered" evidence="8">
    <location>
        <begin position="24"/>
        <end position="47"/>
    </location>
</feature>
<comment type="similarity">
    <text evidence="2 7">Belongs to the ferroportin (FP) (TC 2.A.100) family. SLC40A subfamily.</text>
</comment>
<comment type="caution">
    <text evidence="9">The sequence shown here is derived from an EMBL/GenBank/DDBJ whole genome shotgun (WGS) entry which is preliminary data.</text>
</comment>
<comment type="caution">
    <text evidence="7">Lacks conserved residue(s) required for the propagation of feature annotation.</text>
</comment>
<evidence type="ECO:0000256" key="6">
    <source>
        <dbReference type="ARBA" id="ARBA00023136"/>
    </source>
</evidence>
<dbReference type="EMBL" id="CABFNP030000767">
    <property type="protein sequence ID" value="CAI6085679.1"/>
    <property type="molecule type" value="Genomic_DNA"/>
</dbReference>
<protein>
    <recommendedName>
        <fullName evidence="7">Solute carrier family 40 member</fullName>
    </recommendedName>
</protein>
<feature type="transmembrane region" description="Helical" evidence="7">
    <location>
        <begin position="140"/>
        <end position="162"/>
    </location>
</feature>
<feature type="transmembrane region" description="Helical" evidence="7">
    <location>
        <begin position="237"/>
        <end position="259"/>
    </location>
</feature>
<dbReference type="InterPro" id="IPR036259">
    <property type="entry name" value="MFS_trans_sf"/>
</dbReference>
<evidence type="ECO:0000256" key="4">
    <source>
        <dbReference type="ARBA" id="ARBA00022692"/>
    </source>
</evidence>
<feature type="transmembrane region" description="Helical" evidence="7">
    <location>
        <begin position="75"/>
        <end position="100"/>
    </location>
</feature>
<feature type="transmembrane region" description="Helical" evidence="7">
    <location>
        <begin position="112"/>
        <end position="133"/>
    </location>
</feature>
<dbReference type="SUPFAM" id="SSF103473">
    <property type="entry name" value="MFS general substrate transporter"/>
    <property type="match status" value="1"/>
</dbReference>
<dbReference type="GO" id="GO:0016020">
    <property type="term" value="C:membrane"/>
    <property type="evidence" value="ECO:0007669"/>
    <property type="project" value="UniProtKB-SubCell"/>
</dbReference>
<reference evidence="9" key="1">
    <citation type="submission" date="2023-01" db="EMBL/GenBank/DDBJ databases">
        <authorList>
            <person name="Piombo E."/>
        </authorList>
    </citation>
    <scope>NUCLEOTIDE SEQUENCE</scope>
</reference>
<dbReference type="InterPro" id="IPR009716">
    <property type="entry name" value="Ferroportin-1"/>
</dbReference>
<keyword evidence="10" id="KW-1185">Reference proteome</keyword>